<evidence type="ECO:0000313" key="2">
    <source>
        <dbReference type="EMBL" id="NGY04904.1"/>
    </source>
</evidence>
<organism evidence="2 3">
    <name type="scientific">Solimonas terrae</name>
    <dbReference type="NCBI Taxonomy" id="1396819"/>
    <lineage>
        <taxon>Bacteria</taxon>
        <taxon>Pseudomonadati</taxon>
        <taxon>Pseudomonadota</taxon>
        <taxon>Gammaproteobacteria</taxon>
        <taxon>Nevskiales</taxon>
        <taxon>Nevskiaceae</taxon>
        <taxon>Solimonas</taxon>
    </lineage>
</organism>
<evidence type="ECO:0000313" key="3">
    <source>
        <dbReference type="Proteomes" id="UP000472676"/>
    </source>
</evidence>
<dbReference type="EMBL" id="JAAMOW010000004">
    <property type="protein sequence ID" value="NGY04904.1"/>
    <property type="molecule type" value="Genomic_DNA"/>
</dbReference>
<dbReference type="Gene3D" id="3.10.310.70">
    <property type="match status" value="1"/>
</dbReference>
<dbReference type="PANTHER" id="PTHR22642">
    <property type="entry name" value="IMIDAZOLONEPROPIONASE"/>
    <property type="match status" value="1"/>
</dbReference>
<dbReference type="Pfam" id="PF07969">
    <property type="entry name" value="Amidohydro_3"/>
    <property type="match status" value="1"/>
</dbReference>
<gene>
    <name evidence="2" type="ORF">G7Y85_09005</name>
</gene>
<comment type="caution">
    <text evidence="2">The sequence shown here is derived from an EMBL/GenBank/DDBJ whole genome shotgun (WGS) entry which is preliminary data.</text>
</comment>
<feature type="domain" description="Amidohydrolase 3" evidence="1">
    <location>
        <begin position="38"/>
        <end position="458"/>
    </location>
</feature>
<dbReference type="Gene3D" id="3.20.20.140">
    <property type="entry name" value="Metal-dependent hydrolases"/>
    <property type="match status" value="2"/>
</dbReference>
<proteinExistence type="predicted"/>
<dbReference type="InterPro" id="IPR032466">
    <property type="entry name" value="Metal_Hydrolase"/>
</dbReference>
<dbReference type="AlphaFoldDB" id="A0A6M2BRD0"/>
<dbReference type="InterPro" id="IPR011059">
    <property type="entry name" value="Metal-dep_hydrolase_composite"/>
</dbReference>
<reference evidence="2 3" key="1">
    <citation type="journal article" date="2014" name="Int. J. Syst. Evol. Microbiol.">
        <title>Solimonas terrae sp. nov., isolated from soil.</title>
        <authorList>
            <person name="Kim S.J."/>
            <person name="Moon J.Y."/>
            <person name="Weon H.Y."/>
            <person name="Ahn J.H."/>
            <person name="Chen W.M."/>
            <person name="Kwon S.W."/>
        </authorList>
    </citation>
    <scope>NUCLEOTIDE SEQUENCE [LARGE SCALE GENOMIC DNA]</scope>
    <source>
        <strain evidence="2 3">KIS83-12</strain>
    </source>
</reference>
<dbReference type="Gene3D" id="2.30.40.10">
    <property type="entry name" value="Urease, subunit C, domain 1"/>
    <property type="match status" value="1"/>
</dbReference>
<keyword evidence="2" id="KW-0378">Hydrolase</keyword>
<dbReference type="PANTHER" id="PTHR22642:SF2">
    <property type="entry name" value="PROTEIN LONG AFTER FAR-RED 3"/>
    <property type="match status" value="1"/>
</dbReference>
<dbReference type="RefSeq" id="WP_166255203.1">
    <property type="nucleotide sequence ID" value="NZ_JAAMOW010000004.1"/>
</dbReference>
<accession>A0A6M2BRD0</accession>
<dbReference type="InterPro" id="IPR013108">
    <property type="entry name" value="Amidohydro_3"/>
</dbReference>
<dbReference type="SUPFAM" id="SSF51338">
    <property type="entry name" value="Composite domain of metallo-dependent hydrolases"/>
    <property type="match status" value="1"/>
</dbReference>
<name>A0A6M2BRD0_9GAMM</name>
<dbReference type="Proteomes" id="UP000472676">
    <property type="component" value="Unassembled WGS sequence"/>
</dbReference>
<protein>
    <submittedName>
        <fullName evidence="2">Amidohydrolase family protein</fullName>
    </submittedName>
</protein>
<dbReference type="GO" id="GO:0016810">
    <property type="term" value="F:hydrolase activity, acting on carbon-nitrogen (but not peptide) bonds"/>
    <property type="evidence" value="ECO:0007669"/>
    <property type="project" value="InterPro"/>
</dbReference>
<sequence>MLIRDVELHFGERADVRIDGDRIVAIDRQLKLHPAEVVLDADGGALLPALRDHHLHLLSLAASRASIVCGPPHVRDAEQLAAALRRAAADGEGWLRGVGFHESVVANLDRDWLDLQLPTRPLRIQHRSGRLWIFNSAGLAALGVRDNGDDPCERIDGRPSGRLYDADDWLRTRLPRQRPSLHALSRELAAHGVVGVTDTTHTNGPDDFAHFLAVRASGECLQDLMVMGDARLDTQVDGLGVLRGAHKFHLHEHELPEFDALCAAIRRSHDHHRAVAFHCVTRTELTFALAALAEAGAQAGDRIEHAGIAPPELVADMLALGVVVVTQPSFIAERGDAYLADVDPADRPWLYRLRGLQQQGLALAGSTDAPFGGADPWRAMQAAVDRRTPGGVLLGADERLTPEQAFALFTGPLSAPADPAPALAVGRRADLCLLESPWRTLRERLDQVRVRATWRAGTLIWQALE</sequence>
<evidence type="ECO:0000259" key="1">
    <source>
        <dbReference type="Pfam" id="PF07969"/>
    </source>
</evidence>
<keyword evidence="3" id="KW-1185">Reference proteome</keyword>
<dbReference type="SUPFAM" id="SSF51556">
    <property type="entry name" value="Metallo-dependent hydrolases"/>
    <property type="match status" value="1"/>
</dbReference>